<feature type="binding site" evidence="1">
    <location>
        <position position="42"/>
    </location>
    <ligand>
        <name>S-adenosyl-L-methionine</name>
        <dbReference type="ChEBI" id="CHEBI:59789"/>
    </ligand>
</feature>
<sequence length="284" mass="32312">MFSYRHAFHAGNHADVLKHSILVQVLQYLRQKDKPFWYLDTHAGAGLYDLRGAWANKTGEYTSGIERLWQATKPPPLLGAYLEEVRRLNPDGKLAYYPGSPWIAFDLLGERDRLRLFEWHTSEVQVLIDNVRRRGREQERRAMIYATDGFQGLKALLPPPTRRGLVLIDPSYEDKKDYRQVMQTVKEGLERFATGTYLIWYPLIQRREAQQLPEKLARLPVKSWLNATLTVGTPELTGIGLHGSGVFVINPPYTLRGELATALPWLARELGVGAPGKYTLDSAG</sequence>
<organism evidence="2 3">
    <name type="scientific">Verticiella sediminum</name>
    <dbReference type="NCBI Taxonomy" id="1247510"/>
    <lineage>
        <taxon>Bacteria</taxon>
        <taxon>Pseudomonadati</taxon>
        <taxon>Pseudomonadota</taxon>
        <taxon>Betaproteobacteria</taxon>
        <taxon>Burkholderiales</taxon>
        <taxon>Alcaligenaceae</taxon>
        <taxon>Verticiella</taxon>
    </lineage>
</organism>
<name>A0A556AB13_9BURK</name>
<keyword evidence="1" id="KW-0949">S-adenosyl-L-methionine</keyword>
<reference evidence="2 3" key="1">
    <citation type="submission" date="2019-07" db="EMBL/GenBank/DDBJ databases">
        <title>Qingshengfaniella alkalisoli gen. nov., sp. nov., isolated from saline soil.</title>
        <authorList>
            <person name="Xu L."/>
            <person name="Huang X.-X."/>
            <person name="Sun J.-Q."/>
        </authorList>
    </citation>
    <scope>NUCLEOTIDE SEQUENCE [LARGE SCALE GENOMIC DNA]</scope>
    <source>
        <strain evidence="2 3">DSM 27279</strain>
    </source>
</reference>
<keyword evidence="1 2" id="KW-0489">Methyltransferase</keyword>
<dbReference type="OrthoDB" id="9791274at2"/>
<keyword evidence="1 2" id="KW-0808">Transferase</keyword>
<comment type="subunit">
    <text evidence="1">Monomer.</text>
</comment>
<dbReference type="HAMAP" id="MF_00934">
    <property type="entry name" value="23SrRNA_methyltr_J"/>
    <property type="match status" value="1"/>
</dbReference>
<evidence type="ECO:0000313" key="2">
    <source>
        <dbReference type="EMBL" id="TSH90085.1"/>
    </source>
</evidence>
<dbReference type="GO" id="GO:0036307">
    <property type="term" value="F:23S rRNA (adenine(2030)-N(6))-methyltransferase activity"/>
    <property type="evidence" value="ECO:0007669"/>
    <property type="project" value="UniProtKB-UniRule"/>
</dbReference>
<dbReference type="Proteomes" id="UP000318405">
    <property type="component" value="Unassembled WGS sequence"/>
</dbReference>
<dbReference type="Pfam" id="PF04378">
    <property type="entry name" value="RsmJ"/>
    <property type="match status" value="1"/>
</dbReference>
<comment type="similarity">
    <text evidence="1">Belongs to the RlmJ family.</text>
</comment>
<dbReference type="SUPFAM" id="SSF53335">
    <property type="entry name" value="S-adenosyl-L-methionine-dependent methyltransferases"/>
    <property type="match status" value="1"/>
</dbReference>
<gene>
    <name evidence="1" type="primary">rlmJ</name>
    <name evidence="2" type="ORF">FOZ76_19745</name>
</gene>
<evidence type="ECO:0000313" key="3">
    <source>
        <dbReference type="Proteomes" id="UP000318405"/>
    </source>
</evidence>
<dbReference type="GO" id="GO:0003723">
    <property type="term" value="F:RNA binding"/>
    <property type="evidence" value="ECO:0007669"/>
    <property type="project" value="UniProtKB-UniRule"/>
</dbReference>
<feature type="active site" description="Proton acceptor" evidence="1">
    <location>
        <position position="169"/>
    </location>
</feature>
<feature type="binding site" evidence="1">
    <location>
        <position position="118"/>
    </location>
    <ligand>
        <name>S-adenosyl-L-methionine</name>
        <dbReference type="ChEBI" id="CHEBI:59789"/>
    </ligand>
</feature>
<dbReference type="PANTHER" id="PTHR37426:SF1">
    <property type="entry name" value="RIBOSOMAL RNA LARGE SUBUNIT METHYLTRANSFERASE J"/>
    <property type="match status" value="1"/>
</dbReference>
<keyword evidence="1" id="KW-0694">RNA-binding</keyword>
<dbReference type="RefSeq" id="WP_143949999.1">
    <property type="nucleotide sequence ID" value="NZ_BAABMB010000003.1"/>
</dbReference>
<dbReference type="GO" id="GO:0005829">
    <property type="term" value="C:cytosol"/>
    <property type="evidence" value="ECO:0007669"/>
    <property type="project" value="TreeGrafter"/>
</dbReference>
<dbReference type="PANTHER" id="PTHR37426">
    <property type="entry name" value="RIBOSOMAL RNA LARGE SUBUNIT METHYLTRANSFERASE J"/>
    <property type="match status" value="1"/>
</dbReference>
<accession>A0A556AB13</accession>
<dbReference type="AlphaFoldDB" id="A0A556AB13"/>
<evidence type="ECO:0000256" key="1">
    <source>
        <dbReference type="HAMAP-Rule" id="MF_00934"/>
    </source>
</evidence>
<feature type="binding site" evidence="1">
    <location>
        <position position="100"/>
    </location>
    <ligand>
        <name>S-adenosyl-L-methionine</name>
        <dbReference type="ChEBI" id="CHEBI:59789"/>
    </ligand>
</feature>
<dbReference type="Gene3D" id="3.40.50.150">
    <property type="entry name" value="Vaccinia Virus protein VP39"/>
    <property type="match status" value="1"/>
</dbReference>
<dbReference type="InterPro" id="IPR007473">
    <property type="entry name" value="RlmJ"/>
</dbReference>
<comment type="caution">
    <text evidence="2">The sequence shown here is derived from an EMBL/GenBank/DDBJ whole genome shotgun (WGS) entry which is preliminary data.</text>
</comment>
<dbReference type="EMBL" id="VLTJ01000039">
    <property type="protein sequence ID" value="TSH90085.1"/>
    <property type="molecule type" value="Genomic_DNA"/>
</dbReference>
<feature type="binding site" evidence="1">
    <location>
        <position position="169"/>
    </location>
    <ligand>
        <name>S-adenosyl-L-methionine</name>
        <dbReference type="ChEBI" id="CHEBI:59789"/>
    </ligand>
</feature>
<proteinExistence type="inferred from homology"/>
<dbReference type="EC" id="2.1.1.266" evidence="1"/>
<dbReference type="InterPro" id="IPR029063">
    <property type="entry name" value="SAM-dependent_MTases_sf"/>
</dbReference>
<keyword evidence="3" id="KW-1185">Reference proteome</keyword>
<protein>
    <recommendedName>
        <fullName evidence="1">Ribosomal RNA large subunit methyltransferase J</fullName>
        <ecNumber evidence="1">2.1.1.266</ecNumber>
    </recommendedName>
    <alternativeName>
        <fullName evidence="1">23S rRNA (adenine(2030)-N6)-methyltransferase</fullName>
    </alternativeName>
    <alternativeName>
        <fullName evidence="1">23S rRNA m6A2030 methyltransferase</fullName>
    </alternativeName>
</protein>
<feature type="binding site" evidence="1">
    <location>
        <position position="19"/>
    </location>
    <ligand>
        <name>S-adenosyl-L-methionine</name>
        <dbReference type="ChEBI" id="CHEBI:59789"/>
    </ligand>
</feature>
<dbReference type="GO" id="GO:0070475">
    <property type="term" value="P:rRNA base methylation"/>
    <property type="evidence" value="ECO:0007669"/>
    <property type="project" value="UniProtKB-UniRule"/>
</dbReference>
<feature type="site" description="Interaction with substrate rRNA" evidence="1">
    <location>
        <position position="4"/>
    </location>
</feature>
<comment type="function">
    <text evidence="1">Specifically methylates the adenine in position 2030 of 23S rRNA.</text>
</comment>
<feature type="binding site" evidence="1">
    <location>
        <begin position="148"/>
        <end position="149"/>
    </location>
    <ligand>
        <name>S-adenosyl-L-methionine</name>
        <dbReference type="ChEBI" id="CHEBI:59789"/>
    </ligand>
</feature>
<comment type="catalytic activity">
    <reaction evidence="1">
        <text>adenosine(2030) in 23S rRNA + S-adenosyl-L-methionine = N(6)-methyladenosine(2030) in 23S rRNA + S-adenosyl-L-homocysteine + H(+)</text>
        <dbReference type="Rhea" id="RHEA:43736"/>
        <dbReference type="Rhea" id="RHEA-COMP:10668"/>
        <dbReference type="Rhea" id="RHEA-COMP:10669"/>
        <dbReference type="ChEBI" id="CHEBI:15378"/>
        <dbReference type="ChEBI" id="CHEBI:57856"/>
        <dbReference type="ChEBI" id="CHEBI:59789"/>
        <dbReference type="ChEBI" id="CHEBI:74411"/>
        <dbReference type="ChEBI" id="CHEBI:74449"/>
        <dbReference type="EC" id="2.1.1.266"/>
    </reaction>
</comment>
<keyword evidence="1" id="KW-0698">rRNA processing</keyword>